<feature type="signal peptide" evidence="1">
    <location>
        <begin position="1"/>
        <end position="32"/>
    </location>
</feature>
<evidence type="ECO:0000313" key="4">
    <source>
        <dbReference type="Proteomes" id="UP000316603"/>
    </source>
</evidence>
<dbReference type="EMBL" id="VIWV01000002">
    <property type="protein sequence ID" value="TWF73969.1"/>
    <property type="molecule type" value="Genomic_DNA"/>
</dbReference>
<gene>
    <name evidence="3" type="ORF">FHX78_111</name>
    <name evidence="2" type="ORF">FHX78_121</name>
</gene>
<protein>
    <recommendedName>
        <fullName evidence="5">SH3 domain-containing protein</fullName>
    </recommendedName>
</protein>
<dbReference type="Proteomes" id="UP000316603">
    <property type="component" value="Unassembled WGS sequence"/>
</dbReference>
<dbReference type="EMBL" id="VIWV01000001">
    <property type="protein sequence ID" value="TWF83088.1"/>
    <property type="molecule type" value="Genomic_DNA"/>
</dbReference>
<feature type="chain" id="PRO_5044617601" description="SH3 domain-containing protein" evidence="1">
    <location>
        <begin position="33"/>
        <end position="126"/>
    </location>
</feature>
<keyword evidence="1" id="KW-0732">Signal</keyword>
<proteinExistence type="predicted"/>
<evidence type="ECO:0008006" key="5">
    <source>
        <dbReference type="Google" id="ProtNLM"/>
    </source>
</evidence>
<sequence length="126" mass="13466">MHQTRSRPLTKIMITAAAGIMAAAGMAAPATAAQAPQTNRTNTSAQFETVTTWIQGNVRIGPSTGYRIAYTVAANQNLTAVCWLEGGTVSANGYTHNKWVYLADDNYIWGGLLTGNEVGNVSSRCW</sequence>
<evidence type="ECO:0000313" key="2">
    <source>
        <dbReference type="EMBL" id="TWF73969.1"/>
    </source>
</evidence>
<name>A0A561T7K5_9ACTN</name>
<reference evidence="3 4" key="1">
    <citation type="submission" date="2019-06" db="EMBL/GenBank/DDBJ databases">
        <title>Sequencing the genomes of 1000 actinobacteria strains.</title>
        <authorList>
            <person name="Klenk H.-P."/>
        </authorList>
    </citation>
    <scope>NUCLEOTIDE SEQUENCE [LARGE SCALE GENOMIC DNA]</scope>
    <source>
        <strain evidence="3 4">DSM 41695</strain>
    </source>
</reference>
<evidence type="ECO:0000313" key="3">
    <source>
        <dbReference type="EMBL" id="TWF83088.1"/>
    </source>
</evidence>
<organism evidence="3 4">
    <name type="scientific">Streptomyces capillispiralis</name>
    <dbReference type="NCBI Taxonomy" id="68182"/>
    <lineage>
        <taxon>Bacteria</taxon>
        <taxon>Bacillati</taxon>
        <taxon>Actinomycetota</taxon>
        <taxon>Actinomycetes</taxon>
        <taxon>Kitasatosporales</taxon>
        <taxon>Streptomycetaceae</taxon>
        <taxon>Streptomyces</taxon>
    </lineage>
</organism>
<evidence type="ECO:0000256" key="1">
    <source>
        <dbReference type="SAM" id="SignalP"/>
    </source>
</evidence>
<accession>A0A561T7K5</accession>
<dbReference type="AlphaFoldDB" id="A0A561T7K5"/>
<keyword evidence="4" id="KW-1185">Reference proteome</keyword>
<comment type="caution">
    <text evidence="3">The sequence shown here is derived from an EMBL/GenBank/DDBJ whole genome shotgun (WGS) entry which is preliminary data.</text>
</comment>